<dbReference type="SMART" id="SM00849">
    <property type="entry name" value="Lactamase_B"/>
    <property type="match status" value="1"/>
</dbReference>
<gene>
    <name evidence="2" type="ORF">ABZ921_36205</name>
</gene>
<dbReference type="CDD" id="cd16282">
    <property type="entry name" value="metallo-hydrolase-like_MBL-fold"/>
    <property type="match status" value="1"/>
</dbReference>
<dbReference type="PANTHER" id="PTHR42951">
    <property type="entry name" value="METALLO-BETA-LACTAMASE DOMAIN-CONTAINING"/>
    <property type="match status" value="1"/>
</dbReference>
<evidence type="ECO:0000313" key="3">
    <source>
        <dbReference type="Proteomes" id="UP001551176"/>
    </source>
</evidence>
<accession>A0ABV3BYJ4</accession>
<dbReference type="RefSeq" id="WP_359357028.1">
    <property type="nucleotide sequence ID" value="NZ_JBEYXV010000024.1"/>
</dbReference>
<organism evidence="2 3">
    <name type="scientific">Streptomyces atriruber</name>
    <dbReference type="NCBI Taxonomy" id="545121"/>
    <lineage>
        <taxon>Bacteria</taxon>
        <taxon>Bacillati</taxon>
        <taxon>Actinomycetota</taxon>
        <taxon>Actinomycetes</taxon>
        <taxon>Kitasatosporales</taxon>
        <taxon>Streptomycetaceae</taxon>
        <taxon>Streptomyces</taxon>
    </lineage>
</organism>
<evidence type="ECO:0000313" key="2">
    <source>
        <dbReference type="EMBL" id="MEU6826086.1"/>
    </source>
</evidence>
<name>A0ABV3BYJ4_9ACTN</name>
<dbReference type="SUPFAM" id="SSF56281">
    <property type="entry name" value="Metallo-hydrolase/oxidoreductase"/>
    <property type="match status" value="1"/>
</dbReference>
<protein>
    <submittedName>
        <fullName evidence="2">MBL fold metallo-hydrolase</fullName>
    </submittedName>
</protein>
<keyword evidence="3" id="KW-1185">Reference proteome</keyword>
<dbReference type="InterPro" id="IPR001279">
    <property type="entry name" value="Metallo-B-lactamas"/>
</dbReference>
<sequence>MILQSAPVPLPTRLTEVPGADGLFLWAPKGTGHWGYANCLWVVSGSDAAVIDTPYDGPTTRAMIAAARPRLGPRTVTTVVNTHANGDHTFGNHLFPGAEIIATRAGHDHLAHEPTPQHMHALVHQSPPDTALGRYLRAHFGHFDFASARLTPPTVTFRGRHTFPVGDIEVELHEVGPAHHAGDLVARIGDVVCTGDVFFHGDHPTHWAGPLQNVINACELVLDLAPRIVVPGHGRPTDRAGLEDHVAYLRTVQREVHARYEAGLSPDKAMDDLFRRDFYPRLGLPERLMIVLSVEYSHLAGDPAVPPMVELADRAARWSSSRRSPAALPR</sequence>
<evidence type="ECO:0000259" key="1">
    <source>
        <dbReference type="SMART" id="SM00849"/>
    </source>
</evidence>
<proteinExistence type="predicted"/>
<reference evidence="2 3" key="1">
    <citation type="submission" date="2024-06" db="EMBL/GenBank/DDBJ databases">
        <title>The Natural Products Discovery Center: Release of the First 8490 Sequenced Strains for Exploring Actinobacteria Biosynthetic Diversity.</title>
        <authorList>
            <person name="Kalkreuter E."/>
            <person name="Kautsar S.A."/>
            <person name="Yang D."/>
            <person name="Bader C.D."/>
            <person name="Teijaro C.N."/>
            <person name="Fluegel L."/>
            <person name="Davis C.M."/>
            <person name="Simpson J.R."/>
            <person name="Lauterbach L."/>
            <person name="Steele A.D."/>
            <person name="Gui C."/>
            <person name="Meng S."/>
            <person name="Li G."/>
            <person name="Viehrig K."/>
            <person name="Ye F."/>
            <person name="Su P."/>
            <person name="Kiefer A.F."/>
            <person name="Nichols A."/>
            <person name="Cepeda A.J."/>
            <person name="Yan W."/>
            <person name="Fan B."/>
            <person name="Jiang Y."/>
            <person name="Adhikari A."/>
            <person name="Zheng C.-J."/>
            <person name="Schuster L."/>
            <person name="Cowan T.M."/>
            <person name="Smanski M.J."/>
            <person name="Chevrette M.G."/>
            <person name="De Carvalho L.P.S."/>
            <person name="Shen B."/>
        </authorList>
    </citation>
    <scope>NUCLEOTIDE SEQUENCE [LARGE SCALE GENOMIC DNA]</scope>
    <source>
        <strain evidence="2 3">NPDC046838</strain>
    </source>
</reference>
<dbReference type="PANTHER" id="PTHR42951:SF4">
    <property type="entry name" value="ACYL-COENZYME A THIOESTERASE MBLAC2"/>
    <property type="match status" value="1"/>
</dbReference>
<dbReference type="InterPro" id="IPR050855">
    <property type="entry name" value="NDM-1-like"/>
</dbReference>
<dbReference type="EMBL" id="JBEYXV010000024">
    <property type="protein sequence ID" value="MEU6826086.1"/>
    <property type="molecule type" value="Genomic_DNA"/>
</dbReference>
<comment type="caution">
    <text evidence="2">The sequence shown here is derived from an EMBL/GenBank/DDBJ whole genome shotgun (WGS) entry which is preliminary data.</text>
</comment>
<dbReference type="Pfam" id="PF00753">
    <property type="entry name" value="Lactamase_B"/>
    <property type="match status" value="1"/>
</dbReference>
<feature type="domain" description="Metallo-beta-lactamase" evidence="1">
    <location>
        <begin position="36"/>
        <end position="233"/>
    </location>
</feature>
<dbReference type="InterPro" id="IPR036866">
    <property type="entry name" value="RibonucZ/Hydroxyglut_hydro"/>
</dbReference>
<dbReference type="Gene3D" id="3.60.15.10">
    <property type="entry name" value="Ribonuclease Z/Hydroxyacylglutathione hydrolase-like"/>
    <property type="match status" value="1"/>
</dbReference>
<dbReference type="Proteomes" id="UP001551176">
    <property type="component" value="Unassembled WGS sequence"/>
</dbReference>